<keyword evidence="2 7" id="KW-0963">Cytoplasm</keyword>
<feature type="domain" description="SpoVT-AbrB" evidence="8">
    <location>
        <begin position="80"/>
        <end position="123"/>
    </location>
</feature>
<evidence type="ECO:0000256" key="7">
    <source>
        <dbReference type="HAMAP-Rule" id="MF_01008"/>
    </source>
</evidence>
<dbReference type="InterPro" id="IPR035642">
    <property type="entry name" value="MraZ_N"/>
</dbReference>
<dbReference type="GO" id="GO:2000143">
    <property type="term" value="P:negative regulation of DNA-templated transcription initiation"/>
    <property type="evidence" value="ECO:0007669"/>
    <property type="project" value="TreeGrafter"/>
</dbReference>
<evidence type="ECO:0000313" key="10">
    <source>
        <dbReference type="Proteomes" id="UP000001235"/>
    </source>
</evidence>
<comment type="similarity">
    <text evidence="7">Belongs to the MraZ family.</text>
</comment>
<dbReference type="InterPro" id="IPR003444">
    <property type="entry name" value="MraZ"/>
</dbReference>
<sequence>MFQGAAQLNLDGKGRLAIPARYRDRLLSNCAGNLVLTADADGCLLVYPEPEWVTIRDKLNKLPSFNPRARALQRLIVGHAEDVQMDNAGRVLVSPVLRSYAGLDKSVMLIGQGNKFELWDEVKWQAQQQAALLLMSGDLPAELEGFSL</sequence>
<evidence type="ECO:0000256" key="5">
    <source>
        <dbReference type="ARBA" id="ARBA00023125"/>
    </source>
</evidence>
<keyword evidence="6 7" id="KW-0804">Transcription</keyword>
<protein>
    <recommendedName>
        <fullName evidence="1 7">Transcriptional regulator MraZ</fullName>
    </recommendedName>
</protein>
<dbReference type="GO" id="GO:0000976">
    <property type="term" value="F:transcription cis-regulatory region binding"/>
    <property type="evidence" value="ECO:0007669"/>
    <property type="project" value="TreeGrafter"/>
</dbReference>
<dbReference type="RefSeq" id="WP_013292312.1">
    <property type="nucleotide sequence ID" value="NC_014394.1"/>
</dbReference>
<dbReference type="HAMAP" id="MF_01008">
    <property type="entry name" value="MraZ"/>
    <property type="match status" value="1"/>
</dbReference>
<keyword evidence="5 7" id="KW-0238">DNA-binding</keyword>
<name>D9SJM0_GALCS</name>
<dbReference type="NCBIfam" id="TIGR00242">
    <property type="entry name" value="division/cell wall cluster transcriptional repressor MraZ"/>
    <property type="match status" value="1"/>
</dbReference>
<keyword evidence="10" id="KW-1185">Reference proteome</keyword>
<dbReference type="GO" id="GO:0005737">
    <property type="term" value="C:cytoplasm"/>
    <property type="evidence" value="ECO:0007669"/>
    <property type="project" value="UniProtKB-UniRule"/>
</dbReference>
<dbReference type="STRING" id="395494.Galf_0325"/>
<feature type="domain" description="SpoVT-AbrB" evidence="8">
    <location>
        <begin position="5"/>
        <end position="51"/>
    </location>
</feature>
<evidence type="ECO:0000256" key="3">
    <source>
        <dbReference type="ARBA" id="ARBA00022737"/>
    </source>
</evidence>
<gene>
    <name evidence="7" type="primary">mraZ</name>
    <name evidence="9" type="ordered locus">Galf_0325</name>
</gene>
<dbReference type="HOGENOM" id="CLU_107907_2_0_4"/>
<accession>D9SJM0</accession>
<dbReference type="OrthoDB" id="9807753at2"/>
<evidence type="ECO:0000256" key="4">
    <source>
        <dbReference type="ARBA" id="ARBA00023015"/>
    </source>
</evidence>
<dbReference type="Proteomes" id="UP000001235">
    <property type="component" value="Chromosome"/>
</dbReference>
<organism evidence="9 10">
    <name type="scientific">Gallionella capsiferriformans (strain ES-2)</name>
    <name type="common">Gallionella ferruginea capsiferriformans (strain ES-2)</name>
    <dbReference type="NCBI Taxonomy" id="395494"/>
    <lineage>
        <taxon>Bacteria</taxon>
        <taxon>Pseudomonadati</taxon>
        <taxon>Pseudomonadota</taxon>
        <taxon>Betaproteobacteria</taxon>
        <taxon>Nitrosomonadales</taxon>
        <taxon>Gallionellaceae</taxon>
        <taxon>Gallionella</taxon>
    </lineage>
</organism>
<evidence type="ECO:0000256" key="6">
    <source>
        <dbReference type="ARBA" id="ARBA00023163"/>
    </source>
</evidence>
<evidence type="ECO:0000259" key="8">
    <source>
        <dbReference type="PROSITE" id="PS51740"/>
    </source>
</evidence>
<dbReference type="PROSITE" id="PS51740">
    <property type="entry name" value="SPOVT_ABRB"/>
    <property type="match status" value="2"/>
</dbReference>
<dbReference type="InterPro" id="IPR020603">
    <property type="entry name" value="MraZ_dom"/>
</dbReference>
<dbReference type="InterPro" id="IPR037914">
    <property type="entry name" value="SpoVT-AbrB_sf"/>
</dbReference>
<dbReference type="GO" id="GO:0003700">
    <property type="term" value="F:DNA-binding transcription factor activity"/>
    <property type="evidence" value="ECO:0007669"/>
    <property type="project" value="UniProtKB-UniRule"/>
</dbReference>
<dbReference type="Pfam" id="PF02381">
    <property type="entry name" value="MraZ"/>
    <property type="match status" value="2"/>
</dbReference>
<dbReference type="PANTHER" id="PTHR34701">
    <property type="entry name" value="TRANSCRIPTIONAL REGULATOR MRAZ"/>
    <property type="match status" value="1"/>
</dbReference>
<dbReference type="EMBL" id="CP002159">
    <property type="protein sequence ID" value="ADL54369.1"/>
    <property type="molecule type" value="Genomic_DNA"/>
</dbReference>
<reference evidence="9 10" key="1">
    <citation type="submission" date="2010-08" db="EMBL/GenBank/DDBJ databases">
        <title>Complete sequence of Gallionella capsiferriformans ES-2.</title>
        <authorList>
            <consortium name="US DOE Joint Genome Institute"/>
            <person name="Lucas S."/>
            <person name="Copeland A."/>
            <person name="Lapidus A."/>
            <person name="Cheng J.-F."/>
            <person name="Bruce D."/>
            <person name="Goodwin L."/>
            <person name="Pitluck S."/>
            <person name="Chertkov O."/>
            <person name="Davenport K.W."/>
            <person name="Detter J.C."/>
            <person name="Han C."/>
            <person name="Tapia R."/>
            <person name="Land M."/>
            <person name="Hauser L."/>
            <person name="Chang Y.-J."/>
            <person name="Jeffries C."/>
            <person name="Kyrpides N."/>
            <person name="Ivanova N."/>
            <person name="Mikhailova N."/>
            <person name="Shelobolina E.S."/>
            <person name="Picardal F."/>
            <person name="Roden E."/>
            <person name="Emerson D."/>
            <person name="Woyke T."/>
        </authorList>
    </citation>
    <scope>NUCLEOTIDE SEQUENCE [LARGE SCALE GENOMIC DNA]</scope>
    <source>
        <strain evidence="9 10">ES-2</strain>
    </source>
</reference>
<dbReference type="InterPro" id="IPR038619">
    <property type="entry name" value="MraZ_sf"/>
</dbReference>
<dbReference type="AlphaFoldDB" id="D9SJM0"/>
<dbReference type="GO" id="GO:0009295">
    <property type="term" value="C:nucleoid"/>
    <property type="evidence" value="ECO:0007669"/>
    <property type="project" value="UniProtKB-SubCell"/>
</dbReference>
<evidence type="ECO:0000256" key="1">
    <source>
        <dbReference type="ARBA" id="ARBA00013860"/>
    </source>
</evidence>
<comment type="subcellular location">
    <subcellularLocation>
        <location evidence="7">Cytoplasm</location>
        <location evidence="7">Nucleoid</location>
    </subcellularLocation>
</comment>
<keyword evidence="4 7" id="KW-0805">Transcription regulation</keyword>
<evidence type="ECO:0000256" key="2">
    <source>
        <dbReference type="ARBA" id="ARBA00022490"/>
    </source>
</evidence>
<proteinExistence type="inferred from homology"/>
<keyword evidence="3" id="KW-0677">Repeat</keyword>
<dbReference type="Gene3D" id="3.40.1550.20">
    <property type="entry name" value="Transcriptional regulator MraZ domain"/>
    <property type="match status" value="1"/>
</dbReference>
<evidence type="ECO:0000313" key="9">
    <source>
        <dbReference type="EMBL" id="ADL54369.1"/>
    </source>
</evidence>
<dbReference type="KEGG" id="gca:Galf_0325"/>
<dbReference type="CDD" id="cd16320">
    <property type="entry name" value="MraZ_N"/>
    <property type="match status" value="1"/>
</dbReference>
<dbReference type="InterPro" id="IPR007159">
    <property type="entry name" value="SpoVT-AbrB_dom"/>
</dbReference>
<comment type="subunit">
    <text evidence="7">Forms oligomers.</text>
</comment>
<dbReference type="PANTHER" id="PTHR34701:SF1">
    <property type="entry name" value="TRANSCRIPTIONAL REGULATOR MRAZ"/>
    <property type="match status" value="1"/>
</dbReference>
<dbReference type="InterPro" id="IPR035644">
    <property type="entry name" value="MraZ_C"/>
</dbReference>
<dbReference type="CDD" id="cd16321">
    <property type="entry name" value="MraZ_C"/>
    <property type="match status" value="1"/>
</dbReference>
<dbReference type="eggNOG" id="COG2001">
    <property type="taxonomic scope" value="Bacteria"/>
</dbReference>
<dbReference type="SUPFAM" id="SSF89447">
    <property type="entry name" value="AbrB/MazE/MraZ-like"/>
    <property type="match status" value="1"/>
</dbReference>